<protein>
    <recommendedName>
        <fullName evidence="1">Aminoglycoside phosphotransferase domain-containing protein</fullName>
    </recommendedName>
</protein>
<gene>
    <name evidence="2" type="ORF">PT974_12326</name>
</gene>
<evidence type="ECO:0000313" key="3">
    <source>
        <dbReference type="Proteomes" id="UP001338125"/>
    </source>
</evidence>
<dbReference type="InterPro" id="IPR051678">
    <property type="entry name" value="AGP_Transferase"/>
</dbReference>
<reference evidence="2 3" key="1">
    <citation type="submission" date="2024-01" db="EMBL/GenBank/DDBJ databases">
        <title>Complete genome of Cladobotryum mycophilum ATHUM6906.</title>
        <authorList>
            <person name="Christinaki A.C."/>
            <person name="Myridakis A.I."/>
            <person name="Kouvelis V.N."/>
        </authorList>
    </citation>
    <scope>NUCLEOTIDE SEQUENCE [LARGE SCALE GENOMIC DNA]</scope>
    <source>
        <strain evidence="2 3">ATHUM6906</strain>
    </source>
</reference>
<sequence length="333" mass="37915">MQAPNFTSENLLAAVSRLRPDGKTPVLDTHFQGGQCQVFKVDFSDGESWAVRIPLFAQVTPPNVIISQLQGEVRVVQELERRGFRWAAKPQGSSLMFENEIGTPFVALTWILGTQLQWSSEFPARPIRDMILSQIASIQQSLIECTKEQRDITATEEFERIIDSKVRRIRNGRLPELTEKDCFDQKYRLPGVLYPQLNEAPFAMDHGDLSPRNIIINSEQKITGIIDWGFASKTPIQLAAGIPRFLRPEPPLLPLSPVIQKDRETYIMSLQVRSSQAAAWMTLVQSSSNADFRACFMESIISKGMHRWMADHEWKLPHHEVTVREESSSERID</sequence>
<dbReference type="SUPFAM" id="SSF56112">
    <property type="entry name" value="Protein kinase-like (PK-like)"/>
    <property type="match status" value="1"/>
</dbReference>
<evidence type="ECO:0000313" key="2">
    <source>
        <dbReference type="EMBL" id="KAK5988186.1"/>
    </source>
</evidence>
<dbReference type="InterPro" id="IPR011009">
    <property type="entry name" value="Kinase-like_dom_sf"/>
</dbReference>
<dbReference type="InterPro" id="IPR002575">
    <property type="entry name" value="Aminoglycoside_PTrfase"/>
</dbReference>
<dbReference type="Gene3D" id="3.90.1200.10">
    <property type="match status" value="1"/>
</dbReference>
<name>A0ABR0S8M8_9HYPO</name>
<dbReference type="PANTHER" id="PTHR21310">
    <property type="entry name" value="AMINOGLYCOSIDE PHOSPHOTRANSFERASE-RELATED-RELATED"/>
    <property type="match status" value="1"/>
</dbReference>
<dbReference type="EMBL" id="JAVFKD010000016">
    <property type="protein sequence ID" value="KAK5988186.1"/>
    <property type="molecule type" value="Genomic_DNA"/>
</dbReference>
<feature type="domain" description="Aminoglycoside phosphotransferase" evidence="1">
    <location>
        <begin position="66"/>
        <end position="235"/>
    </location>
</feature>
<accession>A0ABR0S8M8</accession>
<evidence type="ECO:0000259" key="1">
    <source>
        <dbReference type="Pfam" id="PF01636"/>
    </source>
</evidence>
<proteinExistence type="predicted"/>
<dbReference type="Pfam" id="PF01636">
    <property type="entry name" value="APH"/>
    <property type="match status" value="1"/>
</dbReference>
<keyword evidence="3" id="KW-1185">Reference proteome</keyword>
<dbReference type="PANTHER" id="PTHR21310:SF15">
    <property type="entry name" value="AMINOGLYCOSIDE PHOSPHOTRANSFERASE DOMAIN-CONTAINING PROTEIN"/>
    <property type="match status" value="1"/>
</dbReference>
<organism evidence="2 3">
    <name type="scientific">Cladobotryum mycophilum</name>
    <dbReference type="NCBI Taxonomy" id="491253"/>
    <lineage>
        <taxon>Eukaryota</taxon>
        <taxon>Fungi</taxon>
        <taxon>Dikarya</taxon>
        <taxon>Ascomycota</taxon>
        <taxon>Pezizomycotina</taxon>
        <taxon>Sordariomycetes</taxon>
        <taxon>Hypocreomycetidae</taxon>
        <taxon>Hypocreales</taxon>
        <taxon>Hypocreaceae</taxon>
        <taxon>Cladobotryum</taxon>
    </lineage>
</organism>
<comment type="caution">
    <text evidence="2">The sequence shown here is derived from an EMBL/GenBank/DDBJ whole genome shotgun (WGS) entry which is preliminary data.</text>
</comment>
<dbReference type="Proteomes" id="UP001338125">
    <property type="component" value="Unassembled WGS sequence"/>
</dbReference>